<dbReference type="AlphaFoldDB" id="A0A7X1C953"/>
<dbReference type="Proteomes" id="UP000561617">
    <property type="component" value="Unassembled WGS sequence"/>
</dbReference>
<dbReference type="RefSeq" id="WP_185381042.1">
    <property type="nucleotide sequence ID" value="NZ_JAASTW010000008.1"/>
</dbReference>
<evidence type="ECO:0000256" key="1">
    <source>
        <dbReference type="SAM" id="SignalP"/>
    </source>
</evidence>
<name>A0A7X1C953_9LIST</name>
<keyword evidence="1" id="KW-0732">Signal</keyword>
<accession>A0A7X1C953</accession>
<evidence type="ECO:0000313" key="3">
    <source>
        <dbReference type="Proteomes" id="UP000561617"/>
    </source>
</evidence>
<evidence type="ECO:0000313" key="2">
    <source>
        <dbReference type="EMBL" id="MBC1488989.1"/>
    </source>
</evidence>
<sequence length="194" mass="22213">MKKTLFFLLLLLFLLAGCAAQDEELSKDTEIYKGNVINADYKVPQNLTELASASEDIVQVKLVRNKKSGEENNTISEVEIIKSYKGTYKTGNKIDISEPWFLVAGKYQAVENYIALEKDLIYILFLNGGHDQSEINYISSMGYGKFCENLQEKTAIMQDFSTVEEIQPYDFISNLDEEVLKYQEIKQEVLKTYN</sequence>
<proteinExistence type="predicted"/>
<dbReference type="EMBL" id="JAASTW010000008">
    <property type="protein sequence ID" value="MBC1488989.1"/>
    <property type="molecule type" value="Genomic_DNA"/>
</dbReference>
<evidence type="ECO:0008006" key="4">
    <source>
        <dbReference type="Google" id="ProtNLM"/>
    </source>
</evidence>
<reference evidence="2 3" key="1">
    <citation type="submission" date="2020-03" db="EMBL/GenBank/DDBJ databases">
        <title>Soil Listeria distribution.</title>
        <authorList>
            <person name="Liao J."/>
            <person name="Wiedmann M."/>
        </authorList>
    </citation>
    <scope>NUCLEOTIDE SEQUENCE [LARGE SCALE GENOMIC DNA]</scope>
    <source>
        <strain evidence="2 3">FSL L7-1554</strain>
    </source>
</reference>
<feature type="signal peptide" evidence="1">
    <location>
        <begin position="1"/>
        <end position="19"/>
    </location>
</feature>
<organism evidence="2 3">
    <name type="scientific">Listeria immobilis</name>
    <dbReference type="NCBI Taxonomy" id="2713502"/>
    <lineage>
        <taxon>Bacteria</taxon>
        <taxon>Bacillati</taxon>
        <taxon>Bacillota</taxon>
        <taxon>Bacilli</taxon>
        <taxon>Bacillales</taxon>
        <taxon>Listeriaceae</taxon>
        <taxon>Listeria</taxon>
    </lineage>
</organism>
<protein>
    <recommendedName>
        <fullName evidence="4">Lipoprotein</fullName>
    </recommendedName>
</protein>
<feature type="chain" id="PRO_5039679351" description="Lipoprotein" evidence="1">
    <location>
        <begin position="20"/>
        <end position="194"/>
    </location>
</feature>
<gene>
    <name evidence="2" type="ORF">HCJ38_08190</name>
</gene>
<comment type="caution">
    <text evidence="2">The sequence shown here is derived from an EMBL/GenBank/DDBJ whole genome shotgun (WGS) entry which is preliminary data.</text>
</comment>
<dbReference type="PROSITE" id="PS51257">
    <property type="entry name" value="PROKAR_LIPOPROTEIN"/>
    <property type="match status" value="1"/>
</dbReference>